<keyword evidence="12" id="KW-0314">Glutamate biosynthesis</keyword>
<dbReference type="Proteomes" id="UP000318093">
    <property type="component" value="Unassembled WGS sequence"/>
</dbReference>
<keyword evidence="13" id="KW-0003">3Fe-4S</keyword>
<dbReference type="InterPro" id="IPR017932">
    <property type="entry name" value="GATase_2_dom"/>
</dbReference>
<dbReference type="AlphaFoldDB" id="A0A537J5H3"/>
<dbReference type="GO" id="GO:0019676">
    <property type="term" value="P:ammonia assimilation cycle"/>
    <property type="evidence" value="ECO:0007669"/>
    <property type="project" value="TreeGrafter"/>
</dbReference>
<feature type="compositionally biased region" description="Low complexity" evidence="15">
    <location>
        <begin position="492"/>
        <end position="505"/>
    </location>
</feature>
<comment type="similarity">
    <text evidence="3">Belongs to the glutamate synthase family.</text>
</comment>
<feature type="non-terminal residue" evidence="17">
    <location>
        <position position="1"/>
    </location>
</feature>
<evidence type="ECO:0000256" key="8">
    <source>
        <dbReference type="ARBA" id="ARBA00022962"/>
    </source>
</evidence>
<dbReference type="GO" id="GO:0051538">
    <property type="term" value="F:3 iron, 4 sulfur cluster binding"/>
    <property type="evidence" value="ECO:0007669"/>
    <property type="project" value="UniProtKB-KW"/>
</dbReference>
<dbReference type="PROSITE" id="PS51278">
    <property type="entry name" value="GATASE_TYPE_2"/>
    <property type="match status" value="1"/>
</dbReference>
<comment type="cofactor">
    <cofactor evidence="1">
        <name>FMN</name>
        <dbReference type="ChEBI" id="CHEBI:58210"/>
    </cofactor>
</comment>
<feature type="compositionally biased region" description="Low complexity" evidence="15">
    <location>
        <begin position="457"/>
        <end position="466"/>
    </location>
</feature>
<dbReference type="InterPro" id="IPR050711">
    <property type="entry name" value="ET-N_metabolism_enzyme"/>
</dbReference>
<protein>
    <recommendedName>
        <fullName evidence="16">Glutamine amidotransferase type-2 domain-containing protein</fullName>
    </recommendedName>
</protein>
<evidence type="ECO:0000256" key="7">
    <source>
        <dbReference type="ARBA" id="ARBA00022723"/>
    </source>
</evidence>
<dbReference type="PANTHER" id="PTHR11938:SF133">
    <property type="entry name" value="GLUTAMATE SYNTHASE (NADH)"/>
    <property type="match status" value="1"/>
</dbReference>
<feature type="region of interest" description="Disordered" evidence="15">
    <location>
        <begin position="297"/>
        <end position="330"/>
    </location>
</feature>
<keyword evidence="11" id="KW-0411">Iron-sulfur</keyword>
<evidence type="ECO:0000256" key="9">
    <source>
        <dbReference type="ARBA" id="ARBA00023002"/>
    </source>
</evidence>
<evidence type="ECO:0000256" key="2">
    <source>
        <dbReference type="ARBA" id="ARBA00001927"/>
    </source>
</evidence>
<dbReference type="GO" id="GO:0046872">
    <property type="term" value="F:metal ion binding"/>
    <property type="evidence" value="ECO:0007669"/>
    <property type="project" value="UniProtKB-KW"/>
</dbReference>
<comment type="cofactor">
    <cofactor evidence="2">
        <name>[3Fe-4S] cluster</name>
        <dbReference type="ChEBI" id="CHEBI:21137"/>
    </cofactor>
</comment>
<evidence type="ECO:0000259" key="16">
    <source>
        <dbReference type="PROSITE" id="PS51278"/>
    </source>
</evidence>
<evidence type="ECO:0000256" key="6">
    <source>
        <dbReference type="ARBA" id="ARBA00022643"/>
    </source>
</evidence>
<keyword evidence="7" id="KW-0479">Metal-binding</keyword>
<dbReference type="CDD" id="cd00713">
    <property type="entry name" value="GltS"/>
    <property type="match status" value="1"/>
</dbReference>
<dbReference type="Pfam" id="PF00310">
    <property type="entry name" value="GATase_2"/>
    <property type="match status" value="1"/>
</dbReference>
<keyword evidence="8" id="KW-0315">Glutamine amidotransferase</keyword>
<name>A0A537J5H3_9BACT</name>
<gene>
    <name evidence="17" type="ORF">E6H03_11790</name>
</gene>
<evidence type="ECO:0000256" key="15">
    <source>
        <dbReference type="SAM" id="MobiDB-lite"/>
    </source>
</evidence>
<keyword evidence="4" id="KW-0028">Amino-acid biosynthesis</keyword>
<organism evidence="17 18">
    <name type="scientific">Candidatus Segetimicrobium genomatis</name>
    <dbReference type="NCBI Taxonomy" id="2569760"/>
    <lineage>
        <taxon>Bacteria</taxon>
        <taxon>Bacillati</taxon>
        <taxon>Candidatus Sysuimicrobiota</taxon>
        <taxon>Candidatus Sysuimicrobiia</taxon>
        <taxon>Candidatus Sysuimicrobiales</taxon>
        <taxon>Candidatus Segetimicrobiaceae</taxon>
        <taxon>Candidatus Segetimicrobium</taxon>
    </lineage>
</organism>
<feature type="region of interest" description="Disordered" evidence="15">
    <location>
        <begin position="446"/>
        <end position="513"/>
    </location>
</feature>
<comment type="pathway">
    <text evidence="14">Amino-acid biosynthesis.</text>
</comment>
<dbReference type="PANTHER" id="PTHR11938">
    <property type="entry name" value="FAD NADPH DEHYDROGENASE/OXIDOREDUCTASE"/>
    <property type="match status" value="1"/>
</dbReference>
<comment type="caution">
    <text evidence="17">The sequence shown here is derived from an EMBL/GenBank/DDBJ whole genome shotgun (WGS) entry which is preliminary data.</text>
</comment>
<evidence type="ECO:0000256" key="5">
    <source>
        <dbReference type="ARBA" id="ARBA00022630"/>
    </source>
</evidence>
<keyword evidence="6" id="KW-0288">FMN</keyword>
<dbReference type="Gene3D" id="3.60.20.10">
    <property type="entry name" value="Glutamine Phosphoribosylpyrophosphate, subunit 1, domain 1"/>
    <property type="match status" value="1"/>
</dbReference>
<dbReference type="InterPro" id="IPR029055">
    <property type="entry name" value="Ntn_hydrolases_N"/>
</dbReference>
<keyword evidence="9" id="KW-0560">Oxidoreductase</keyword>
<evidence type="ECO:0000256" key="10">
    <source>
        <dbReference type="ARBA" id="ARBA00023004"/>
    </source>
</evidence>
<dbReference type="SUPFAM" id="SSF56235">
    <property type="entry name" value="N-terminal nucleophile aminohydrolases (Ntn hydrolases)"/>
    <property type="match status" value="1"/>
</dbReference>
<evidence type="ECO:0000313" key="18">
    <source>
        <dbReference type="Proteomes" id="UP000318093"/>
    </source>
</evidence>
<feature type="domain" description="Glutamine amidotransferase type-2" evidence="16">
    <location>
        <begin position="1"/>
        <end position="263"/>
    </location>
</feature>
<sequence length="513" mass="56172">GRPERMRAAEFERALYLARNVIERRWAAAGIGDAYIPSLSHHTVVYKGMFIAPQLPRFYADLRDPLFETALAVFHQRYSTNTFPSWPLAQPFRLLAHNGEINTLWGNANWMRAREGALRSGLWRDRMRDLLPVIRPGGSDSAMLDNVLDLVVQSGRDLLHAMMMLVPEAWENAADMPEPLRAFYQFHAGLTEPWDGPADLAFTDGRVAAAALDRNGLRPARYTITDDGLVIVASEVGVIDVDPERVVEKGRLGPGRMIAVDTAAGRILTDKVIKAERAWRRPYTAWVSAGRVPLEAAARGDGPPPAAAGGTAPIGSAASPGKRPDASGDGEGLTRALIVFGYTQEEAHRILEPMWNSGCSRRARASSTIMSSSDSRRSRIRRLTRCASGSSCRSRRSWVPAGVSWRRAPSTRASSSSRARCSRTASWRTCARCAAFRREPCRASFPRPRGERGWNGRWSSSATTRRTTWRKAPRSSCSPTAAPIPRARRSRCSSPSAPCTRSSSAGGCGCGSA</sequence>
<dbReference type="GO" id="GO:0015930">
    <property type="term" value="F:glutamate synthase activity"/>
    <property type="evidence" value="ECO:0007669"/>
    <property type="project" value="TreeGrafter"/>
</dbReference>
<evidence type="ECO:0000256" key="4">
    <source>
        <dbReference type="ARBA" id="ARBA00022605"/>
    </source>
</evidence>
<reference evidence="17 18" key="1">
    <citation type="journal article" date="2019" name="Nat. Microbiol.">
        <title>Mediterranean grassland soil C-N compound turnover is dependent on rainfall and depth, and is mediated by genomically divergent microorganisms.</title>
        <authorList>
            <person name="Diamond S."/>
            <person name="Andeer P.F."/>
            <person name="Li Z."/>
            <person name="Crits-Christoph A."/>
            <person name="Burstein D."/>
            <person name="Anantharaman K."/>
            <person name="Lane K.R."/>
            <person name="Thomas B.C."/>
            <person name="Pan C."/>
            <person name="Northen T.R."/>
            <person name="Banfield J.F."/>
        </authorList>
    </citation>
    <scope>NUCLEOTIDE SEQUENCE [LARGE SCALE GENOMIC DNA]</scope>
    <source>
        <strain evidence="17">NP_6</strain>
    </source>
</reference>
<dbReference type="GO" id="GO:0006537">
    <property type="term" value="P:glutamate biosynthetic process"/>
    <property type="evidence" value="ECO:0007669"/>
    <property type="project" value="UniProtKB-KW"/>
</dbReference>
<keyword evidence="5" id="KW-0285">Flavoprotein</keyword>
<evidence type="ECO:0000256" key="13">
    <source>
        <dbReference type="ARBA" id="ARBA00023291"/>
    </source>
</evidence>
<keyword evidence="10" id="KW-0408">Iron</keyword>
<dbReference type="EMBL" id="VBAN01000403">
    <property type="protein sequence ID" value="TMI78602.1"/>
    <property type="molecule type" value="Genomic_DNA"/>
</dbReference>
<evidence type="ECO:0000256" key="1">
    <source>
        <dbReference type="ARBA" id="ARBA00001917"/>
    </source>
</evidence>
<evidence type="ECO:0000256" key="14">
    <source>
        <dbReference type="ARBA" id="ARBA00029440"/>
    </source>
</evidence>
<evidence type="ECO:0000256" key="3">
    <source>
        <dbReference type="ARBA" id="ARBA00009716"/>
    </source>
</evidence>
<proteinExistence type="inferred from homology"/>
<feature type="compositionally biased region" description="Low complexity" evidence="15">
    <location>
        <begin position="297"/>
        <end position="321"/>
    </location>
</feature>
<evidence type="ECO:0000256" key="12">
    <source>
        <dbReference type="ARBA" id="ARBA00023164"/>
    </source>
</evidence>
<accession>A0A537J5H3</accession>
<evidence type="ECO:0000313" key="17">
    <source>
        <dbReference type="EMBL" id="TMI78602.1"/>
    </source>
</evidence>
<evidence type="ECO:0000256" key="11">
    <source>
        <dbReference type="ARBA" id="ARBA00023014"/>
    </source>
</evidence>